<gene>
    <name evidence="8" type="ORF">B2J93_3742</name>
</gene>
<feature type="domain" description="Nitroreductase" evidence="7">
    <location>
        <begin position="11"/>
        <end position="179"/>
    </location>
</feature>
<name>A0A218YX05_9HELO</name>
<dbReference type="FunCoup" id="A0A218YX05">
    <property type="interactions" value="13"/>
</dbReference>
<dbReference type="Proteomes" id="UP000242519">
    <property type="component" value="Unassembled WGS sequence"/>
</dbReference>
<evidence type="ECO:0000256" key="2">
    <source>
        <dbReference type="ARBA" id="ARBA00004496"/>
    </source>
</evidence>
<dbReference type="InParanoid" id="A0A218YX05"/>
<organism evidence="8 9">
    <name type="scientific">Diplocarpon coronariae</name>
    <dbReference type="NCBI Taxonomy" id="2795749"/>
    <lineage>
        <taxon>Eukaryota</taxon>
        <taxon>Fungi</taxon>
        <taxon>Dikarya</taxon>
        <taxon>Ascomycota</taxon>
        <taxon>Pezizomycotina</taxon>
        <taxon>Leotiomycetes</taxon>
        <taxon>Helotiales</taxon>
        <taxon>Drepanopezizaceae</taxon>
        <taxon>Diplocarpon</taxon>
    </lineage>
</organism>
<dbReference type="GO" id="GO:0016491">
    <property type="term" value="F:oxidoreductase activity"/>
    <property type="evidence" value="ECO:0007669"/>
    <property type="project" value="UniProtKB-KW"/>
</dbReference>
<dbReference type="SUPFAM" id="SSF55469">
    <property type="entry name" value="FMN-dependent nitroreductase-like"/>
    <property type="match status" value="1"/>
</dbReference>
<keyword evidence="4" id="KW-0963">Cytoplasm</keyword>
<evidence type="ECO:0000313" key="8">
    <source>
        <dbReference type="EMBL" id="OWP00331.1"/>
    </source>
</evidence>
<evidence type="ECO:0000256" key="5">
    <source>
        <dbReference type="ARBA" id="ARBA00023002"/>
    </source>
</evidence>
<dbReference type="AlphaFoldDB" id="A0A218YX05"/>
<evidence type="ECO:0000256" key="3">
    <source>
        <dbReference type="ARBA" id="ARBA00007118"/>
    </source>
</evidence>
<reference evidence="8 9" key="1">
    <citation type="submission" date="2017-04" db="EMBL/GenBank/DDBJ databases">
        <title>Draft genome sequence of Marssonina coronaria NL1: causal agent of apple blotch.</title>
        <authorList>
            <person name="Cheng Q."/>
        </authorList>
    </citation>
    <scope>NUCLEOTIDE SEQUENCE [LARGE SCALE GENOMIC DNA]</scope>
    <source>
        <strain evidence="8 9">NL1</strain>
    </source>
</reference>
<dbReference type="STRING" id="503106.A0A218YX05"/>
<accession>A0A218YX05</accession>
<dbReference type="EMBL" id="MZNU01000330">
    <property type="protein sequence ID" value="OWP00331.1"/>
    <property type="molecule type" value="Genomic_DNA"/>
</dbReference>
<dbReference type="GO" id="GO:0005737">
    <property type="term" value="C:cytoplasm"/>
    <property type="evidence" value="ECO:0007669"/>
    <property type="project" value="UniProtKB-SubCell"/>
</dbReference>
<evidence type="ECO:0000313" key="9">
    <source>
        <dbReference type="Proteomes" id="UP000242519"/>
    </source>
</evidence>
<dbReference type="CDD" id="cd02140">
    <property type="entry name" value="Frm2-like"/>
    <property type="match status" value="1"/>
</dbReference>
<dbReference type="InterPro" id="IPR000415">
    <property type="entry name" value="Nitroreductase-like"/>
</dbReference>
<evidence type="ECO:0000256" key="1">
    <source>
        <dbReference type="ARBA" id="ARBA00004123"/>
    </source>
</evidence>
<keyword evidence="9" id="KW-1185">Reference proteome</keyword>
<dbReference type="Gene3D" id="3.40.109.10">
    <property type="entry name" value="NADH Oxidase"/>
    <property type="match status" value="1"/>
</dbReference>
<dbReference type="FunFam" id="3.40.109.10:FF:000001">
    <property type="entry name" value="Nitroreductase family"/>
    <property type="match status" value="1"/>
</dbReference>
<comment type="caution">
    <text evidence="8">The sequence shown here is derived from an EMBL/GenBank/DDBJ whole genome shotgun (WGS) entry which is preliminary data.</text>
</comment>
<keyword evidence="6" id="KW-0539">Nucleus</keyword>
<dbReference type="PANTHER" id="PTHR43035">
    <property type="entry name" value="FATTY ACID REPRESSION MUTANT PROTEIN 2-RELATED"/>
    <property type="match status" value="1"/>
</dbReference>
<evidence type="ECO:0000256" key="4">
    <source>
        <dbReference type="ARBA" id="ARBA00022490"/>
    </source>
</evidence>
<dbReference type="InterPro" id="IPR029479">
    <property type="entry name" value="Nitroreductase"/>
</dbReference>
<dbReference type="PANTHER" id="PTHR43035:SF1">
    <property type="entry name" value="FATTY ACID REPRESSION MUTANT PROTEIN 2-RELATED"/>
    <property type="match status" value="1"/>
</dbReference>
<protein>
    <recommendedName>
        <fullName evidence="7">Nitroreductase domain-containing protein</fullName>
    </recommendedName>
</protein>
<evidence type="ECO:0000259" key="7">
    <source>
        <dbReference type="Pfam" id="PF00881"/>
    </source>
</evidence>
<dbReference type="GO" id="GO:0034599">
    <property type="term" value="P:cellular response to oxidative stress"/>
    <property type="evidence" value="ECO:0007669"/>
    <property type="project" value="InterPro"/>
</dbReference>
<evidence type="ECO:0000256" key="6">
    <source>
        <dbReference type="ARBA" id="ARBA00023242"/>
    </source>
</evidence>
<dbReference type="OrthoDB" id="2138173at2759"/>
<comment type="subcellular location">
    <subcellularLocation>
        <location evidence="2">Cytoplasm</location>
    </subcellularLocation>
    <subcellularLocation>
        <location evidence="1">Nucleus</location>
    </subcellularLocation>
</comment>
<comment type="similarity">
    <text evidence="3">Belongs to the nitroreductase family.</text>
</comment>
<proteinExistence type="inferred from homology"/>
<keyword evidence="5" id="KW-0560">Oxidoreductase</keyword>
<dbReference type="InterPro" id="IPR033877">
    <property type="entry name" value="Frm2/Hbn1"/>
</dbReference>
<dbReference type="GO" id="GO:0005634">
    <property type="term" value="C:nucleus"/>
    <property type="evidence" value="ECO:0007669"/>
    <property type="project" value="UniProtKB-SubCell"/>
</dbReference>
<dbReference type="Pfam" id="PF00881">
    <property type="entry name" value="Nitroreductase"/>
    <property type="match status" value="1"/>
</dbReference>
<sequence>MSGSAAYLGAVKARRTIYALKKESPIPDDKIQEIIKEVVLATPSSFNNQTNRYVLLVKEEHDKLWEIVKSVIKAVVPAEAWESSEKRLNGFKAGYGTILFFASRKAITRTQEAYAIYADRFPPWAEQSLAIAQATLWTALETEGLGANLQHYNPLINEKVAETWGIDKDWELNAQLVFGTPAAGPGEKTALPLEETLKSFGV</sequence>